<dbReference type="Proteomes" id="UP000614601">
    <property type="component" value="Unassembled WGS sequence"/>
</dbReference>
<dbReference type="OrthoDB" id="24683at2759"/>
<proteinExistence type="predicted"/>
<name>A0A811JTD9_9BILA</name>
<dbReference type="EMBL" id="CAJFCW020000001">
    <property type="protein sequence ID" value="CAG9082201.1"/>
    <property type="molecule type" value="Genomic_DNA"/>
</dbReference>
<dbReference type="Proteomes" id="UP000783686">
    <property type="component" value="Unassembled WGS sequence"/>
</dbReference>
<evidence type="ECO:0000313" key="1">
    <source>
        <dbReference type="EMBL" id="CAD5206544.1"/>
    </source>
</evidence>
<accession>A0A811JTD9</accession>
<organism evidence="1 2">
    <name type="scientific">Bursaphelenchus okinawaensis</name>
    <dbReference type="NCBI Taxonomy" id="465554"/>
    <lineage>
        <taxon>Eukaryota</taxon>
        <taxon>Metazoa</taxon>
        <taxon>Ecdysozoa</taxon>
        <taxon>Nematoda</taxon>
        <taxon>Chromadorea</taxon>
        <taxon>Rhabditida</taxon>
        <taxon>Tylenchina</taxon>
        <taxon>Tylenchomorpha</taxon>
        <taxon>Aphelenchoidea</taxon>
        <taxon>Aphelenchoididae</taxon>
        <taxon>Bursaphelenchus</taxon>
    </lineage>
</organism>
<sequence length="312" mass="34645">MRSLGFRYSDKVLKGDCFIVDPYVDFRSLFRDKSLKESLLKRGKQVGLDLVEKNYASWWSCYQTYLNDSSPTNKQVLKSSWPSLQAVLKLPPVIQECHIGEIKQCDVANKHQVSAEFVLDDVALECMNNIKNAIRVSTPSIVRSAVLEGCNVEVDRHLGIADSDPQNYVVGTSLPSTLSLLVRKELTNSKVFPCTLISAGKGYSANNGQILEQKLVSLLRLSSSNGFTELLNDVVSIIARINPNVTITPVQPNDLTNYEAAACTIAIDRVDVAKVSSVGDYISRRLHVVKSGRFVNMTHALIYCDLLKKFVD</sequence>
<reference evidence="1" key="1">
    <citation type="submission" date="2020-09" db="EMBL/GenBank/DDBJ databases">
        <authorList>
            <person name="Kikuchi T."/>
        </authorList>
    </citation>
    <scope>NUCLEOTIDE SEQUENCE</scope>
    <source>
        <strain evidence="1">SH1</strain>
    </source>
</reference>
<evidence type="ECO:0000313" key="2">
    <source>
        <dbReference type="Proteomes" id="UP000614601"/>
    </source>
</evidence>
<dbReference type="EMBL" id="CAJFDH010000001">
    <property type="protein sequence ID" value="CAD5206544.1"/>
    <property type="molecule type" value="Genomic_DNA"/>
</dbReference>
<keyword evidence="2" id="KW-1185">Reference proteome</keyword>
<comment type="caution">
    <text evidence="1">The sequence shown here is derived from an EMBL/GenBank/DDBJ whole genome shotgun (WGS) entry which is preliminary data.</text>
</comment>
<dbReference type="AlphaFoldDB" id="A0A811JTD9"/>
<gene>
    <name evidence="1" type="ORF">BOKJ2_LOCUS1228</name>
</gene>
<protein>
    <submittedName>
        <fullName evidence="1">Uncharacterized protein</fullName>
    </submittedName>
</protein>